<dbReference type="InterPro" id="IPR003682">
    <property type="entry name" value="rRNA_ssu_MeTfrase_G"/>
</dbReference>
<dbReference type="SUPFAM" id="SSF53335">
    <property type="entry name" value="S-adenosyl-L-methionine-dependent methyltransferases"/>
    <property type="match status" value="1"/>
</dbReference>
<accession>A0A2H9T302</accession>
<protein>
    <submittedName>
        <fullName evidence="4">Ribosomal RNA small subunit methyltransferase G</fullName>
        <ecNumber evidence="4">2.1.1.170</ecNumber>
    </submittedName>
</protein>
<dbReference type="PANTHER" id="PTHR31760:SF0">
    <property type="entry name" value="S-ADENOSYL-L-METHIONINE-DEPENDENT METHYLTRANSFERASES SUPERFAMILY PROTEIN"/>
    <property type="match status" value="1"/>
</dbReference>
<keyword evidence="4" id="KW-0489">Methyltransferase</keyword>
<dbReference type="EC" id="2.1.1.170" evidence="4"/>
<dbReference type="GO" id="GO:0070043">
    <property type="term" value="F:rRNA (guanine-N7-)-methyltransferase activity"/>
    <property type="evidence" value="ECO:0007669"/>
    <property type="project" value="TreeGrafter"/>
</dbReference>
<evidence type="ECO:0000313" key="4">
    <source>
        <dbReference type="EMBL" id="PJE77606.1"/>
    </source>
</evidence>
<reference evidence="4" key="1">
    <citation type="journal article" date="2017" name="Appl. Environ. Microbiol.">
        <title>Molecular characterization of an Endozoicomonas-like organism causing infection in king scallop Pecten maximus L.</title>
        <authorList>
            <person name="Cano I."/>
            <person name="van Aerle R."/>
            <person name="Ross S."/>
            <person name="Verner-Jeffreys D.W."/>
            <person name="Paley R.K."/>
            <person name="Rimmer G."/>
            <person name="Ryder D."/>
            <person name="Hooper P."/>
            <person name="Stone D."/>
            <person name="Feist S.W."/>
        </authorList>
    </citation>
    <scope>NUCLEOTIDE SEQUENCE</scope>
</reference>
<evidence type="ECO:0000256" key="2">
    <source>
        <dbReference type="ARBA" id="ARBA00022552"/>
    </source>
</evidence>
<dbReference type="CDD" id="cd02440">
    <property type="entry name" value="AdoMet_MTases"/>
    <property type="match status" value="1"/>
</dbReference>
<dbReference type="InterPro" id="IPR029063">
    <property type="entry name" value="SAM-dependent_MTases_sf"/>
</dbReference>
<keyword evidence="3 4" id="KW-0808">Transferase</keyword>
<dbReference type="NCBIfam" id="TIGR00138">
    <property type="entry name" value="rsmG_gidB"/>
    <property type="match status" value="1"/>
</dbReference>
<organism evidence="4">
    <name type="scientific">invertebrate metagenome</name>
    <dbReference type="NCBI Taxonomy" id="1711999"/>
    <lineage>
        <taxon>unclassified sequences</taxon>
        <taxon>metagenomes</taxon>
        <taxon>organismal metagenomes</taxon>
    </lineage>
</organism>
<keyword evidence="1" id="KW-0963">Cytoplasm</keyword>
<dbReference type="Pfam" id="PF02527">
    <property type="entry name" value="GidB"/>
    <property type="match status" value="1"/>
</dbReference>
<sequence length="212" mass="23838">MPSEKLINALKKGVKQLSLFLTDQQLIMLVNYIELLVKWNKAYNLTAVRDPVDMVSRHILDSLSIAPYVNGRKILDVGSGPGLPGIPLAIMYPERQIFTLDSNGKKTRFMQQAKLDLGLDNVTVVNTRVEEYKPDFCFDVITSRAFSSLQDMVKNTRHLICSEGIYMAMKGVYPEEELVKAEAISGTTLQKIVELSVPGRYEKRCLVVLKNA</sequence>
<dbReference type="HAMAP" id="MF_00074">
    <property type="entry name" value="16SrRNA_methyltr_G"/>
    <property type="match status" value="1"/>
</dbReference>
<evidence type="ECO:0000256" key="1">
    <source>
        <dbReference type="ARBA" id="ARBA00022490"/>
    </source>
</evidence>
<name>A0A2H9T302_9ZZZZ</name>
<evidence type="ECO:0000256" key="3">
    <source>
        <dbReference type="ARBA" id="ARBA00022679"/>
    </source>
</evidence>
<gene>
    <name evidence="4" type="primary">rsmG</name>
    <name evidence="4" type="ORF">CI610_03469</name>
</gene>
<dbReference type="AlphaFoldDB" id="A0A2H9T302"/>
<comment type="caution">
    <text evidence="4">The sequence shown here is derived from an EMBL/GenBank/DDBJ whole genome shotgun (WGS) entry which is preliminary data.</text>
</comment>
<dbReference type="PIRSF" id="PIRSF003078">
    <property type="entry name" value="GidB"/>
    <property type="match status" value="1"/>
</dbReference>
<dbReference type="EMBL" id="NSIT01000475">
    <property type="protein sequence ID" value="PJE77606.1"/>
    <property type="molecule type" value="Genomic_DNA"/>
</dbReference>
<proteinExistence type="inferred from homology"/>
<dbReference type="GO" id="GO:0005829">
    <property type="term" value="C:cytosol"/>
    <property type="evidence" value="ECO:0007669"/>
    <property type="project" value="TreeGrafter"/>
</dbReference>
<keyword evidence="2" id="KW-0698">rRNA processing</keyword>
<dbReference type="Gene3D" id="3.40.50.150">
    <property type="entry name" value="Vaccinia Virus protein VP39"/>
    <property type="match status" value="1"/>
</dbReference>
<dbReference type="PANTHER" id="PTHR31760">
    <property type="entry name" value="S-ADENOSYL-L-METHIONINE-DEPENDENT METHYLTRANSFERASES SUPERFAMILY PROTEIN"/>
    <property type="match status" value="1"/>
</dbReference>